<dbReference type="EC" id="3.2.1.78" evidence="3"/>
<evidence type="ECO:0000256" key="4">
    <source>
        <dbReference type="ARBA" id="ARBA00022801"/>
    </source>
</evidence>
<keyword evidence="10" id="KW-1185">Reference proteome</keyword>
<dbReference type="OMA" id="TWISEMA"/>
<dbReference type="InterPro" id="IPR045053">
    <property type="entry name" value="MAN-like"/>
</dbReference>
<keyword evidence="11" id="KW-1267">Proteomics identification</keyword>
<dbReference type="Pfam" id="PF26410">
    <property type="entry name" value="GH5_mannosidase"/>
    <property type="match status" value="1"/>
</dbReference>
<dbReference type="InterPro" id="IPR017853">
    <property type="entry name" value="GH"/>
</dbReference>
<proteinExistence type="evidence at protein level"/>
<keyword evidence="4" id="KW-0378">Hydrolase</keyword>
<reference evidence="9" key="4">
    <citation type="submission" date="2021-05" db="UniProtKB">
        <authorList>
            <consortium name="EnsemblPlants"/>
        </authorList>
    </citation>
    <scope>IDENTIFICATION</scope>
    <source>
        <strain evidence="9">cv. B73</strain>
    </source>
</reference>
<reference evidence="10" key="1">
    <citation type="journal article" date="2009" name="Science">
        <title>The B73 maize genome: complexity, diversity, and dynamics.</title>
        <authorList>
            <person name="Schnable P.S."/>
            <person name="Ware D."/>
            <person name="Fulton R.S."/>
            <person name="Stein J.C."/>
            <person name="Wei F."/>
            <person name="Pasternak S."/>
            <person name="Liang C."/>
            <person name="Zhang J."/>
            <person name="Fulton L."/>
            <person name="Graves T.A."/>
            <person name="Minx P."/>
            <person name="Reily A.D."/>
            <person name="Courtney L."/>
            <person name="Kruchowski S.S."/>
            <person name="Tomlinson C."/>
            <person name="Strong C."/>
            <person name="Delehaunty K."/>
            <person name="Fronick C."/>
            <person name="Courtney B."/>
            <person name="Rock S.M."/>
            <person name="Belter E."/>
            <person name="Du F."/>
            <person name="Kim K."/>
            <person name="Abbott R.M."/>
            <person name="Cotton M."/>
            <person name="Levy A."/>
            <person name="Marchetto P."/>
            <person name="Ochoa K."/>
            <person name="Jackson S.M."/>
            <person name="Gillam B."/>
            <person name="Chen W."/>
            <person name="Yan L."/>
            <person name="Higginbotham J."/>
            <person name="Cardenas M."/>
            <person name="Waligorski J."/>
            <person name="Applebaum E."/>
            <person name="Phelps L."/>
            <person name="Falcone J."/>
            <person name="Kanchi K."/>
            <person name="Thane T."/>
            <person name="Scimone A."/>
            <person name="Thane N."/>
            <person name="Henke J."/>
            <person name="Wang T."/>
            <person name="Ruppert J."/>
            <person name="Shah N."/>
            <person name="Rotter K."/>
            <person name="Hodges J."/>
            <person name="Ingenthron E."/>
            <person name="Cordes M."/>
            <person name="Kohlberg S."/>
            <person name="Sgro J."/>
            <person name="Delgado B."/>
            <person name="Mead K."/>
            <person name="Chinwalla A."/>
            <person name="Leonard S."/>
            <person name="Crouse K."/>
            <person name="Collura K."/>
            <person name="Kudrna D."/>
            <person name="Currie J."/>
            <person name="He R."/>
            <person name="Angelova A."/>
            <person name="Rajasekar S."/>
            <person name="Mueller T."/>
            <person name="Lomeli R."/>
            <person name="Scara G."/>
            <person name="Ko A."/>
            <person name="Delaney K."/>
            <person name="Wissotski M."/>
            <person name="Lopez G."/>
            <person name="Campos D."/>
            <person name="Braidotti M."/>
            <person name="Ashley E."/>
            <person name="Golser W."/>
            <person name="Kim H."/>
            <person name="Lee S."/>
            <person name="Lin J."/>
            <person name="Dujmic Z."/>
            <person name="Kim W."/>
            <person name="Talag J."/>
            <person name="Zuccolo A."/>
            <person name="Fan C."/>
            <person name="Sebastian A."/>
            <person name="Kramer M."/>
            <person name="Spiegel L."/>
            <person name="Nascimento L."/>
            <person name="Zutavern T."/>
            <person name="Miller B."/>
            <person name="Ambroise C."/>
            <person name="Muller S."/>
            <person name="Spooner W."/>
            <person name="Narechania A."/>
            <person name="Ren L."/>
            <person name="Wei S."/>
            <person name="Kumari S."/>
            <person name="Faga B."/>
            <person name="Levy M.J."/>
            <person name="McMahan L."/>
            <person name="Van Buren P."/>
            <person name="Vaughn M.W."/>
            <person name="Ying K."/>
            <person name="Yeh C.-T."/>
            <person name="Emrich S.J."/>
            <person name="Jia Y."/>
            <person name="Kalyanaraman A."/>
            <person name="Hsia A.-P."/>
            <person name="Barbazuk W.B."/>
            <person name="Baucom R.S."/>
            <person name="Brutnell T.P."/>
            <person name="Carpita N.C."/>
            <person name="Chaparro C."/>
            <person name="Chia J.-M."/>
            <person name="Deragon J.-M."/>
            <person name="Estill J.C."/>
            <person name="Fu Y."/>
            <person name="Jeddeloh J.A."/>
            <person name="Han Y."/>
            <person name="Lee H."/>
            <person name="Li P."/>
            <person name="Lisch D.R."/>
            <person name="Liu S."/>
            <person name="Liu Z."/>
            <person name="Nagel D.H."/>
            <person name="McCann M.C."/>
            <person name="SanMiguel P."/>
            <person name="Myers A.M."/>
            <person name="Nettleton D."/>
            <person name="Nguyen J."/>
            <person name="Penning B.W."/>
            <person name="Ponnala L."/>
            <person name="Schneider K.L."/>
            <person name="Schwartz D.C."/>
            <person name="Sharma A."/>
            <person name="Soderlund C."/>
            <person name="Springer N.M."/>
            <person name="Sun Q."/>
            <person name="Wang H."/>
            <person name="Waterman M."/>
            <person name="Westerman R."/>
            <person name="Wolfgruber T.K."/>
            <person name="Yang L."/>
            <person name="Yu Y."/>
            <person name="Zhang L."/>
            <person name="Zhou S."/>
            <person name="Zhu Q."/>
            <person name="Bennetzen J.L."/>
            <person name="Dawe R.K."/>
            <person name="Jiang J."/>
            <person name="Jiang N."/>
            <person name="Presting G.G."/>
            <person name="Wessler S.R."/>
            <person name="Aluru S."/>
            <person name="Martienssen R.A."/>
            <person name="Clifton S.W."/>
            <person name="McCombie W.R."/>
            <person name="Wing R.A."/>
            <person name="Wilson R.K."/>
        </authorList>
    </citation>
    <scope>NUCLEOTIDE SEQUENCE [LARGE SCALE GENOMIC DNA]</scope>
    <source>
        <strain evidence="10">cv. B73</strain>
    </source>
</reference>
<feature type="chain" id="PRO_5010807543" description="mannan endo-1,4-beta-mannosidase" evidence="6">
    <location>
        <begin position="21"/>
        <end position="435"/>
    </location>
</feature>
<sequence>MWRGTRMYSLLGVLLLLALAYLNWHPGHGPSAGGPGGFKLPMPWLQPRMSFVGRAGTHFVDTLTGAPIYINGWNSYWLLSARSPSLSVEMLRRGRRMGLTICRTWAFSDGGPGALQISPGRFSEPVFQMLDYVIYESRRNHVRLILCLVNNLDNFGGKAQYVQWAQAAGVNVTNSTDSFFFHPTIKGYYMEYVKAILTRRNTYSGIKYCDEPAIFAWELMNEPRCVSNSSGPYIQSWIEEMAAYIKSLDRKHLITVGTEGFYGPGRGERLGVNPGDWAASVCSDFIQNSAVKDIDFASVHAYPDSWLPKASMEEKVKYLSVWVDSHLNDSEYVLRKPVLFTEVGYLQHAEANSTVDGDILLKVVYDKLYDSAKKLQAGSGALIWQLMVEGTQMYHDDFSMVARDRPSTYKLMKEQSCRLQSLYGKEGDPTWKCSP</sequence>
<dbReference type="SUPFAM" id="SSF51445">
    <property type="entry name" value="(Trans)glycosidases"/>
    <property type="match status" value="1"/>
</dbReference>
<dbReference type="Gramene" id="Zm00001eb381530_T001">
    <property type="protein sequence ID" value="Zm00001eb381530_P001"/>
    <property type="gene ID" value="Zm00001eb381530"/>
</dbReference>
<evidence type="ECO:0000256" key="5">
    <source>
        <dbReference type="ARBA" id="ARBA00023295"/>
    </source>
</evidence>
<evidence type="ECO:0000313" key="10">
    <source>
        <dbReference type="Proteomes" id="UP000007305"/>
    </source>
</evidence>
<dbReference type="GeneID" id="103638326"/>
<dbReference type="RefSeq" id="XP_008659494.1">
    <property type="nucleotide sequence ID" value="XM_008661272.2"/>
</dbReference>
<dbReference type="ExpressionAtlas" id="A0A1D6NZL6">
    <property type="expression patterns" value="baseline and differential"/>
</dbReference>
<accession>A0A1D6NZL6</accession>
<comment type="similarity">
    <text evidence="2">Belongs to the glycosyl hydrolase 5 (cellulase A) family.</text>
</comment>
<name>A0A1D6NZL6_MAIZE</name>
<dbReference type="STRING" id="4577.A0A1D6NZL6"/>
<feature type="domain" description="Glycoside hydrolase family 5" evidence="7">
    <location>
        <begin position="50"/>
        <end position="385"/>
    </location>
</feature>
<feature type="signal peptide" evidence="6">
    <location>
        <begin position="1"/>
        <end position="20"/>
    </location>
</feature>
<dbReference type="PANTHER" id="PTHR31451">
    <property type="match status" value="1"/>
</dbReference>
<reference evidence="8" key="2">
    <citation type="submission" date="2015-12" db="EMBL/GenBank/DDBJ databases">
        <title>Update maize B73 reference genome by single molecule sequencing technologies.</title>
        <authorList>
            <consortium name="Maize Genome Sequencing Project"/>
            <person name="Ware D."/>
        </authorList>
    </citation>
    <scope>NUCLEOTIDE SEQUENCE</scope>
    <source>
        <tissue evidence="8">Seedling</tissue>
    </source>
</reference>
<dbReference type="IntAct" id="A0A1D6NZL6">
    <property type="interactions" value="1"/>
</dbReference>
<organism evidence="9 10">
    <name type="scientific">Zea mays</name>
    <name type="common">Maize</name>
    <dbReference type="NCBI Taxonomy" id="4577"/>
    <lineage>
        <taxon>Eukaryota</taxon>
        <taxon>Viridiplantae</taxon>
        <taxon>Streptophyta</taxon>
        <taxon>Embryophyta</taxon>
        <taxon>Tracheophyta</taxon>
        <taxon>Spermatophyta</taxon>
        <taxon>Magnoliopsida</taxon>
        <taxon>Liliopsida</taxon>
        <taxon>Poales</taxon>
        <taxon>Poaceae</taxon>
        <taxon>PACMAD clade</taxon>
        <taxon>Panicoideae</taxon>
        <taxon>Andropogonodae</taxon>
        <taxon>Andropogoneae</taxon>
        <taxon>Tripsacinae</taxon>
        <taxon>Zea</taxon>
    </lineage>
</organism>
<dbReference type="EMBL" id="CM000785">
    <property type="protein sequence ID" value="AQL03344.1"/>
    <property type="molecule type" value="Genomic_DNA"/>
</dbReference>
<dbReference type="Gene3D" id="3.20.20.80">
    <property type="entry name" value="Glycosidases"/>
    <property type="match status" value="1"/>
</dbReference>
<dbReference type="EnsemblPlants" id="Zm00001eb381530_T001">
    <property type="protein sequence ID" value="Zm00001eb381530_P001"/>
    <property type="gene ID" value="Zm00001eb381530"/>
</dbReference>
<dbReference type="PANTHER" id="PTHR31451:SF51">
    <property type="entry name" value="MANNAN ENDO-1,4-BETA-MANNOSIDASE 6"/>
    <property type="match status" value="1"/>
</dbReference>
<evidence type="ECO:0000259" key="7">
    <source>
        <dbReference type="Pfam" id="PF26410"/>
    </source>
</evidence>
<dbReference type="SMR" id="A0A1D6NZL6"/>
<evidence type="ECO:0000313" key="8">
    <source>
        <dbReference type="EMBL" id="AQL03344.1"/>
    </source>
</evidence>
<protein>
    <recommendedName>
        <fullName evidence="3">mannan endo-1,4-beta-mannosidase</fullName>
        <ecNumber evidence="3">3.2.1.78</ecNumber>
    </recommendedName>
</protein>
<dbReference type="InterPro" id="IPR001547">
    <property type="entry name" value="Glyco_hydro_5"/>
</dbReference>
<dbReference type="KEGG" id="zma:103638326"/>
<keyword evidence="6" id="KW-0732">Signal</keyword>
<evidence type="ECO:0000256" key="6">
    <source>
        <dbReference type="SAM" id="SignalP"/>
    </source>
</evidence>
<gene>
    <name evidence="9" type="primary">LOC103638326</name>
    <name evidence="8" type="ORF">ZEAMMB73_Zm00001d045873</name>
</gene>
<evidence type="ECO:0000256" key="1">
    <source>
        <dbReference type="ARBA" id="ARBA00001678"/>
    </source>
</evidence>
<evidence type="ECO:0000313" key="9">
    <source>
        <dbReference type="EnsemblPlants" id="Zm00001eb381530_P001"/>
    </source>
</evidence>
<evidence type="ECO:0000256" key="2">
    <source>
        <dbReference type="ARBA" id="ARBA00005641"/>
    </source>
</evidence>
<dbReference type="FunCoup" id="A0A1D6NZL6">
    <property type="interactions" value="56"/>
</dbReference>
<dbReference type="AlphaFoldDB" id="A0A1D6NZL6"/>
<dbReference type="FunFam" id="3.20.20.80:FF:000012">
    <property type="entry name" value="Mannan endo-1,4-beta-mannosidase 6"/>
    <property type="match status" value="1"/>
</dbReference>
<dbReference type="GO" id="GO:0016985">
    <property type="term" value="F:mannan endo-1,4-beta-mannosidase activity"/>
    <property type="evidence" value="ECO:0000318"/>
    <property type="project" value="GO_Central"/>
</dbReference>
<dbReference type="Proteomes" id="UP000007305">
    <property type="component" value="Chromosome 9"/>
</dbReference>
<keyword evidence="5" id="KW-0326">Glycosidase</keyword>
<evidence type="ECO:0007829" key="11">
    <source>
        <dbReference type="PeptideAtlas" id="A0A1D6NZL6"/>
    </source>
</evidence>
<dbReference type="GO" id="GO:0000272">
    <property type="term" value="P:polysaccharide catabolic process"/>
    <property type="evidence" value="ECO:0007669"/>
    <property type="project" value="InterPro"/>
</dbReference>
<evidence type="ECO:0000256" key="3">
    <source>
        <dbReference type="ARBA" id="ARBA00012706"/>
    </source>
</evidence>
<dbReference type="OrthoDB" id="406631at2759"/>
<reference evidence="9" key="3">
    <citation type="submission" date="2019-07" db="EMBL/GenBank/DDBJ databases">
        <authorList>
            <person name="Seetharam A."/>
            <person name="Woodhouse M."/>
            <person name="Cannon E."/>
        </authorList>
    </citation>
    <scope>NUCLEOTIDE SEQUENCE [LARGE SCALE GENOMIC DNA]</scope>
    <source>
        <strain evidence="9">cv. B73</strain>
    </source>
</reference>
<comment type="catalytic activity">
    <reaction evidence="1">
        <text>Random hydrolysis of (1-&gt;4)-beta-D-mannosidic linkages in mannans, galactomannans and glucomannans.</text>
        <dbReference type="EC" id="3.2.1.78"/>
    </reaction>
</comment>